<feature type="transmembrane region" description="Helical" evidence="10">
    <location>
        <begin position="237"/>
        <end position="262"/>
    </location>
</feature>
<keyword evidence="9 10" id="KW-0472">Membrane</keyword>
<evidence type="ECO:0000256" key="10">
    <source>
        <dbReference type="SAM" id="Phobius"/>
    </source>
</evidence>
<dbReference type="AlphaFoldDB" id="A0A8J8SFD8"/>
<evidence type="ECO:0000256" key="5">
    <source>
        <dbReference type="ARBA" id="ARBA00022692"/>
    </source>
</evidence>
<evidence type="ECO:0000256" key="7">
    <source>
        <dbReference type="ARBA" id="ARBA00022989"/>
    </source>
</evidence>
<evidence type="ECO:0000256" key="8">
    <source>
        <dbReference type="ARBA" id="ARBA00023065"/>
    </source>
</evidence>
<comment type="subcellular location">
    <subcellularLocation>
        <location evidence="1">Cell membrane</location>
        <topology evidence="1">Multi-pass membrane protein</topology>
    </subcellularLocation>
</comment>
<organism evidence="11 12">
    <name type="scientific">Vallitalea pronyensis</name>
    <dbReference type="NCBI Taxonomy" id="1348613"/>
    <lineage>
        <taxon>Bacteria</taxon>
        <taxon>Bacillati</taxon>
        <taxon>Bacillota</taxon>
        <taxon>Clostridia</taxon>
        <taxon>Lachnospirales</taxon>
        <taxon>Vallitaleaceae</taxon>
        <taxon>Vallitalea</taxon>
    </lineage>
</organism>
<evidence type="ECO:0000256" key="3">
    <source>
        <dbReference type="ARBA" id="ARBA00022475"/>
    </source>
</evidence>
<feature type="transmembrane region" description="Helical" evidence="10">
    <location>
        <begin position="193"/>
        <end position="216"/>
    </location>
</feature>
<evidence type="ECO:0000256" key="1">
    <source>
        <dbReference type="ARBA" id="ARBA00004651"/>
    </source>
</evidence>
<gene>
    <name evidence="11" type="ORF">HZI73_04165</name>
</gene>
<feature type="transmembrane region" description="Helical" evidence="10">
    <location>
        <begin position="134"/>
        <end position="154"/>
    </location>
</feature>
<dbReference type="Pfam" id="PF02386">
    <property type="entry name" value="TrkH"/>
    <property type="match status" value="1"/>
</dbReference>
<accession>A0A8J8SFD8</accession>
<keyword evidence="2" id="KW-0813">Transport</keyword>
<keyword evidence="7 10" id="KW-1133">Transmembrane helix</keyword>
<dbReference type="InterPro" id="IPR004772">
    <property type="entry name" value="TrkH"/>
</dbReference>
<evidence type="ECO:0000256" key="2">
    <source>
        <dbReference type="ARBA" id="ARBA00022448"/>
    </source>
</evidence>
<proteinExistence type="predicted"/>
<keyword evidence="12" id="KW-1185">Reference proteome</keyword>
<dbReference type="GO" id="GO:0015379">
    <property type="term" value="F:potassium:chloride symporter activity"/>
    <property type="evidence" value="ECO:0007669"/>
    <property type="project" value="InterPro"/>
</dbReference>
<dbReference type="EMBL" id="CP058649">
    <property type="protein sequence ID" value="QUI21535.1"/>
    <property type="molecule type" value="Genomic_DNA"/>
</dbReference>
<keyword evidence="5 10" id="KW-0812">Transmembrane</keyword>
<evidence type="ECO:0000256" key="6">
    <source>
        <dbReference type="ARBA" id="ARBA00022958"/>
    </source>
</evidence>
<dbReference type="RefSeq" id="WP_212697005.1">
    <property type="nucleotide sequence ID" value="NZ_CP058649.1"/>
</dbReference>
<feature type="transmembrane region" description="Helical" evidence="10">
    <location>
        <begin position="321"/>
        <end position="343"/>
    </location>
</feature>
<evidence type="ECO:0000256" key="9">
    <source>
        <dbReference type="ARBA" id="ARBA00023136"/>
    </source>
</evidence>
<feature type="transmembrane region" description="Helical" evidence="10">
    <location>
        <begin position="364"/>
        <end position="384"/>
    </location>
</feature>
<feature type="transmembrane region" description="Helical" evidence="10">
    <location>
        <begin position="16"/>
        <end position="36"/>
    </location>
</feature>
<dbReference type="InterPro" id="IPR003445">
    <property type="entry name" value="Cat_transpt"/>
</dbReference>
<keyword evidence="4" id="KW-0633">Potassium transport</keyword>
<keyword evidence="3" id="KW-1003">Cell membrane</keyword>
<dbReference type="Proteomes" id="UP000683246">
    <property type="component" value="Chromosome"/>
</dbReference>
<dbReference type="KEGG" id="vpy:HZI73_04165"/>
<dbReference type="PANTHER" id="PTHR32024:SF1">
    <property type="entry name" value="KTR SYSTEM POTASSIUM UPTAKE PROTEIN B"/>
    <property type="match status" value="1"/>
</dbReference>
<protein>
    <submittedName>
        <fullName evidence="11">Trk family potassium uptake protein</fullName>
    </submittedName>
</protein>
<evidence type="ECO:0000256" key="4">
    <source>
        <dbReference type="ARBA" id="ARBA00022538"/>
    </source>
</evidence>
<name>A0A8J8SFD8_9FIRM</name>
<dbReference type="PANTHER" id="PTHR32024">
    <property type="entry name" value="TRK SYSTEM POTASSIUM UPTAKE PROTEIN TRKG-RELATED"/>
    <property type="match status" value="1"/>
</dbReference>
<dbReference type="NCBIfam" id="TIGR00933">
    <property type="entry name" value="2a38"/>
    <property type="match status" value="1"/>
</dbReference>
<keyword evidence="6" id="KW-0630">Potassium</keyword>
<dbReference type="GO" id="GO:0005886">
    <property type="term" value="C:plasma membrane"/>
    <property type="evidence" value="ECO:0007669"/>
    <property type="project" value="UniProtKB-SubCell"/>
</dbReference>
<evidence type="ECO:0000313" key="11">
    <source>
        <dbReference type="EMBL" id="QUI21535.1"/>
    </source>
</evidence>
<keyword evidence="8" id="KW-0406">Ion transport</keyword>
<feature type="transmembrane region" description="Helical" evidence="10">
    <location>
        <begin position="48"/>
        <end position="67"/>
    </location>
</feature>
<reference evidence="11" key="1">
    <citation type="submission" date="2020-07" db="EMBL/GenBank/DDBJ databases">
        <title>Vallitalea pronyensis genome.</title>
        <authorList>
            <person name="Postec A."/>
        </authorList>
    </citation>
    <scope>NUCLEOTIDE SEQUENCE</scope>
    <source>
        <strain evidence="11">FatNI3</strain>
    </source>
</reference>
<feature type="transmembrane region" description="Helical" evidence="10">
    <location>
        <begin position="79"/>
        <end position="102"/>
    </location>
</feature>
<sequence>MNEKGKWTIRFHLKPTQILVLGFLFLIILGTILLNLPIATNEHKSIGLIDALFTATSAVCVTGLVVVNTLDFWSPFGKVVILILIQIGGLGFMTFATMFFIMMGRKIRLKERLIIQEALNQYTLSGMVRLTKNVVLGTLLIEGIGAILLAIRFVPQHGLEGVFMAIFHSISAFCNAGFDIVGDSSLTPYVGDVIINITVILLIVLGGLGFTVWIDVLRVMKDKFANKYGWKRTFKKFTLHTKIVMVLTFSFIVIGFVLFFLLESGNPNTLGPLSIKDKVLGSLFQSITPRTAGFNTMPLDQMNHASKFLTILFMFVGGSPAGTAGGVKTVTVGVIILSVLSVIRGKEQTEAYDRSIPENIIKRALAVVTIGIAVVISVTMILSVTEIGTSFMNIFFESVSAFATVGLTLGITGSLTTIGKIIICITMFIGRLGPVTMALAFSMRGKSKTSIKKPEEKVMVG</sequence>
<evidence type="ECO:0000313" key="12">
    <source>
        <dbReference type="Proteomes" id="UP000683246"/>
    </source>
</evidence>